<dbReference type="Pfam" id="PF09643">
    <property type="entry name" value="YopX"/>
    <property type="match status" value="1"/>
</dbReference>
<feature type="domain" description="YopX protein" evidence="1">
    <location>
        <begin position="40"/>
        <end position="133"/>
    </location>
</feature>
<accession>A0A9J6QTX9</accession>
<dbReference type="EMBL" id="JAOSHN010000003">
    <property type="protein sequence ID" value="MCU7378143.1"/>
    <property type="molecule type" value="Genomic_DNA"/>
</dbReference>
<comment type="caution">
    <text evidence="2">The sequence shown here is derived from an EMBL/GenBank/DDBJ whole genome shotgun (WGS) entry which is preliminary data.</text>
</comment>
<organism evidence="2 3">
    <name type="scientific">Hominibacterium faecale</name>
    <dbReference type="NCBI Taxonomy" id="2839743"/>
    <lineage>
        <taxon>Bacteria</taxon>
        <taxon>Bacillati</taxon>
        <taxon>Bacillota</taxon>
        <taxon>Clostridia</taxon>
        <taxon>Peptostreptococcales</taxon>
        <taxon>Anaerovoracaceae</taxon>
        <taxon>Hominibacterium</taxon>
    </lineage>
</organism>
<dbReference type="InterPro" id="IPR019096">
    <property type="entry name" value="YopX_protein"/>
</dbReference>
<name>A0A9J6QTX9_9FIRM</name>
<reference evidence="2" key="1">
    <citation type="submission" date="2022-09" db="EMBL/GenBank/DDBJ databases">
        <title>Culturomic study of gut microbiota in children with autism spectrum disorder.</title>
        <authorList>
            <person name="Efimov B.A."/>
            <person name="Chaplin A.V."/>
            <person name="Sokolova S.R."/>
            <person name="Pikina A.P."/>
            <person name="Korzhanova M."/>
            <person name="Belova V."/>
            <person name="Korostin D."/>
        </authorList>
    </citation>
    <scope>NUCLEOTIDE SEQUENCE</scope>
    <source>
        <strain evidence="2">ASD5510</strain>
    </source>
</reference>
<dbReference type="AlphaFoldDB" id="A0A9J6QTX9"/>
<dbReference type="Proteomes" id="UP001065549">
    <property type="component" value="Unassembled WGS sequence"/>
</dbReference>
<dbReference type="Gene3D" id="2.30.30.290">
    <property type="entry name" value="YopX-like domains"/>
    <property type="match status" value="1"/>
</dbReference>
<dbReference type="SUPFAM" id="SSF159006">
    <property type="entry name" value="YopX-like"/>
    <property type="match status" value="1"/>
</dbReference>
<evidence type="ECO:0000313" key="2">
    <source>
        <dbReference type="EMBL" id="MCU7378143.1"/>
    </source>
</evidence>
<proteinExistence type="predicted"/>
<dbReference type="InterPro" id="IPR023385">
    <property type="entry name" value="YopX-like_C"/>
</dbReference>
<gene>
    <name evidence="2" type="ORF">OBO34_07220</name>
</gene>
<sequence>MNREILFRGKRVDNGEWVEGYYVDENCMNLPFDDPDTGTRYFSFVEVDDNTIGQYTGWKFCDKKCFVGDIVKSDYGIAIVKFGIYKICDNIGEFMFETIGNFIEYENGETTTPQVNYMGYFEIIGNIHDNSELGGLTNETNS</sequence>
<evidence type="ECO:0000313" key="3">
    <source>
        <dbReference type="Proteomes" id="UP001065549"/>
    </source>
</evidence>
<protein>
    <submittedName>
        <fullName evidence="2">YopX family protein</fullName>
    </submittedName>
</protein>
<evidence type="ECO:0000259" key="1">
    <source>
        <dbReference type="Pfam" id="PF09643"/>
    </source>
</evidence>
<dbReference type="RefSeq" id="WP_269478456.1">
    <property type="nucleotide sequence ID" value="NZ_JAOSHN010000003.1"/>
</dbReference>
<keyword evidence="3" id="KW-1185">Reference proteome</keyword>